<dbReference type="SMART" id="SM00449">
    <property type="entry name" value="SPRY"/>
    <property type="match status" value="1"/>
</dbReference>
<protein>
    <submittedName>
        <fullName evidence="4">E3 ubiquitin-protein ligase TRIM38</fullName>
    </submittedName>
</protein>
<reference evidence="4" key="1">
    <citation type="submission" date="2025-08" db="UniProtKB">
        <authorList>
            <consortium name="RefSeq"/>
        </authorList>
    </citation>
    <scope>IDENTIFICATION</scope>
</reference>
<feature type="domain" description="B30.2/SPRY" evidence="2">
    <location>
        <begin position="16"/>
        <end position="211"/>
    </location>
</feature>
<dbReference type="InterPro" id="IPR043136">
    <property type="entry name" value="B30.2/SPRY_sf"/>
</dbReference>
<dbReference type="CDD" id="cd15815">
    <property type="entry name" value="SPRY_PRY_TRIM38"/>
    <property type="match status" value="1"/>
</dbReference>
<dbReference type="PROSITE" id="PS50188">
    <property type="entry name" value="B302_SPRY"/>
    <property type="match status" value="1"/>
</dbReference>
<evidence type="ECO:0000313" key="4">
    <source>
        <dbReference type="RefSeq" id="XP_005355180.1"/>
    </source>
</evidence>
<dbReference type="InterPro" id="IPR003877">
    <property type="entry name" value="SPRY_dom"/>
</dbReference>
<sequence>MEMVSDATQLQHTDSETDRDGKQSQNSDCVCVTVSVTPEPDTAHPDPALSKGQRQVTYRQSHKNLEASTKRFSIFPCVLGCKEIILGRYYFEVSVENATSWDVGICGEDVLKGFDMKKEPEFGFWTIRMCEEDGLAALTCTPTPLHLREKPQLLRVFLDYEAGAVSFYNVTSGSHVFIFPKASFWDTLKPFFQVYENTALFLLARINQGKR</sequence>
<dbReference type="RefSeq" id="XP_005355180.1">
    <property type="nucleotide sequence ID" value="XM_005355123.1"/>
</dbReference>
<organism evidence="3 4">
    <name type="scientific">Microtus ochrogaster</name>
    <name type="common">Prairie vole</name>
    <dbReference type="NCBI Taxonomy" id="79684"/>
    <lineage>
        <taxon>Eukaryota</taxon>
        <taxon>Metazoa</taxon>
        <taxon>Chordata</taxon>
        <taxon>Craniata</taxon>
        <taxon>Vertebrata</taxon>
        <taxon>Euteleostomi</taxon>
        <taxon>Mammalia</taxon>
        <taxon>Eutheria</taxon>
        <taxon>Euarchontoglires</taxon>
        <taxon>Glires</taxon>
        <taxon>Rodentia</taxon>
        <taxon>Myomorpha</taxon>
        <taxon>Muroidea</taxon>
        <taxon>Cricetidae</taxon>
        <taxon>Arvicolinae</taxon>
        <taxon>Microtus</taxon>
    </lineage>
</organism>
<dbReference type="PANTHER" id="PTHR24103">
    <property type="entry name" value="E3 UBIQUITIN-PROTEIN LIGASE TRIM"/>
    <property type="match status" value="1"/>
</dbReference>
<dbReference type="Proteomes" id="UP000694915">
    <property type="component" value="Chromosome 16"/>
</dbReference>
<dbReference type="SUPFAM" id="SSF49899">
    <property type="entry name" value="Concanavalin A-like lectins/glucanases"/>
    <property type="match status" value="1"/>
</dbReference>
<name>A0ABM0KY82_MICOH</name>
<keyword evidence="3" id="KW-1185">Reference proteome</keyword>
<dbReference type="GeneID" id="101979870"/>
<dbReference type="InterPro" id="IPR050143">
    <property type="entry name" value="TRIM/RBCC"/>
</dbReference>
<gene>
    <name evidence="4" type="primary">Trim38</name>
</gene>
<dbReference type="SMART" id="SM00589">
    <property type="entry name" value="PRY"/>
    <property type="match status" value="1"/>
</dbReference>
<dbReference type="InterPro" id="IPR001870">
    <property type="entry name" value="B30.2/SPRY"/>
</dbReference>
<evidence type="ECO:0000259" key="2">
    <source>
        <dbReference type="PROSITE" id="PS50188"/>
    </source>
</evidence>
<dbReference type="InterPro" id="IPR006574">
    <property type="entry name" value="PRY"/>
</dbReference>
<evidence type="ECO:0000256" key="1">
    <source>
        <dbReference type="SAM" id="MobiDB-lite"/>
    </source>
</evidence>
<feature type="region of interest" description="Disordered" evidence="1">
    <location>
        <begin position="1"/>
        <end position="26"/>
    </location>
</feature>
<dbReference type="Pfam" id="PF13765">
    <property type="entry name" value="PRY"/>
    <property type="match status" value="1"/>
</dbReference>
<accession>A0ABM0KY82</accession>
<dbReference type="Gene3D" id="2.60.120.920">
    <property type="match status" value="1"/>
</dbReference>
<feature type="compositionally biased region" description="Basic and acidic residues" evidence="1">
    <location>
        <begin position="13"/>
        <end position="22"/>
    </location>
</feature>
<dbReference type="PRINTS" id="PR01407">
    <property type="entry name" value="BUTYPHLNCDUF"/>
</dbReference>
<dbReference type="InterPro" id="IPR035790">
    <property type="entry name" value="SPRY/PRY_TRIM38"/>
</dbReference>
<dbReference type="InterPro" id="IPR003879">
    <property type="entry name" value="Butyrophylin_SPRY"/>
</dbReference>
<dbReference type="Pfam" id="PF00622">
    <property type="entry name" value="SPRY"/>
    <property type="match status" value="1"/>
</dbReference>
<feature type="compositionally biased region" description="Polar residues" evidence="1">
    <location>
        <begin position="1"/>
        <end position="12"/>
    </location>
</feature>
<proteinExistence type="predicted"/>
<evidence type="ECO:0000313" key="3">
    <source>
        <dbReference type="Proteomes" id="UP000694915"/>
    </source>
</evidence>
<dbReference type="InterPro" id="IPR013320">
    <property type="entry name" value="ConA-like_dom_sf"/>
</dbReference>